<accession>D8JQ42</accession>
<dbReference type="KEGG" id="hdn:Hden_0136"/>
<proteinExistence type="predicted"/>
<dbReference type="RefSeq" id="WP_013214182.1">
    <property type="nucleotide sequence ID" value="NC_014313.1"/>
</dbReference>
<keyword evidence="2" id="KW-1185">Reference proteome</keyword>
<name>D8JQ42_HYPDA</name>
<dbReference type="Proteomes" id="UP000002033">
    <property type="component" value="Chromosome"/>
</dbReference>
<reference evidence="2" key="1">
    <citation type="journal article" date="2011" name="J. Bacteriol.">
        <title>Genome sequences of eight morphologically diverse alphaproteobacteria.</title>
        <authorList>
            <consortium name="US DOE Joint Genome Institute"/>
            <person name="Brown P.J."/>
            <person name="Kysela D.T."/>
            <person name="Buechlein A."/>
            <person name="Hemmerich C."/>
            <person name="Brun Y.V."/>
        </authorList>
    </citation>
    <scope>NUCLEOTIDE SEQUENCE [LARGE SCALE GENOMIC DNA]</scope>
    <source>
        <strain evidence="2">ATCC 51888 / DSM 1869 / NCIB 11706 / TK 0415</strain>
    </source>
</reference>
<evidence type="ECO:0000313" key="1">
    <source>
        <dbReference type="EMBL" id="ADJ21963.1"/>
    </source>
</evidence>
<evidence type="ECO:0000313" key="2">
    <source>
        <dbReference type="Proteomes" id="UP000002033"/>
    </source>
</evidence>
<gene>
    <name evidence="1" type="ordered locus">Hden_0136</name>
</gene>
<dbReference type="HOGENOM" id="CLU_146625_0_0_5"/>
<dbReference type="EMBL" id="CP002083">
    <property type="protein sequence ID" value="ADJ21963.1"/>
    <property type="molecule type" value="Genomic_DNA"/>
</dbReference>
<dbReference type="AlphaFoldDB" id="D8JQ42"/>
<protein>
    <submittedName>
        <fullName evidence="1">Uncharacterized protein</fullName>
    </submittedName>
</protein>
<organism evidence="1 2">
    <name type="scientific">Hyphomicrobium denitrificans (strain ATCC 51888 / DSM 1869 / NCIMB 11706 / TK 0415)</name>
    <dbReference type="NCBI Taxonomy" id="582899"/>
    <lineage>
        <taxon>Bacteria</taxon>
        <taxon>Pseudomonadati</taxon>
        <taxon>Pseudomonadota</taxon>
        <taxon>Alphaproteobacteria</taxon>
        <taxon>Hyphomicrobiales</taxon>
        <taxon>Hyphomicrobiaceae</taxon>
        <taxon>Hyphomicrobium</taxon>
    </lineage>
</organism>
<sequence>MSSTRSIFDCRTADEALEFMNIAEYRARCFVNAMRRNERTGKLEPVGWEFSDRFLPHPWVREAISEGWGKELRSHLILTVKNRICHGKPYDNIDELMPPREWVAYAKQQAERYRKAAEWRNANVRTGDMSGWLAKLMESNRRSSEEEAA</sequence>
<dbReference type="STRING" id="582899.Hden_0136"/>